<feature type="transmembrane region" description="Helical" evidence="6">
    <location>
        <begin position="40"/>
        <end position="60"/>
    </location>
</feature>
<keyword evidence="5 6" id="KW-0472">Membrane</keyword>
<evidence type="ECO:0000313" key="8">
    <source>
        <dbReference type="EMBL" id="MBB3156549.1"/>
    </source>
</evidence>
<dbReference type="SUPFAM" id="SSF103481">
    <property type="entry name" value="Multidrug resistance efflux transporter EmrE"/>
    <property type="match status" value="2"/>
</dbReference>
<feature type="transmembrane region" description="Helical" evidence="6">
    <location>
        <begin position="12"/>
        <end position="34"/>
    </location>
</feature>
<feature type="transmembrane region" description="Helical" evidence="6">
    <location>
        <begin position="99"/>
        <end position="119"/>
    </location>
</feature>
<dbReference type="GO" id="GO:0016020">
    <property type="term" value="C:membrane"/>
    <property type="evidence" value="ECO:0007669"/>
    <property type="project" value="UniProtKB-SubCell"/>
</dbReference>
<feature type="transmembrane region" description="Helical" evidence="6">
    <location>
        <begin position="131"/>
        <end position="151"/>
    </location>
</feature>
<keyword evidence="4 6" id="KW-1133">Transmembrane helix</keyword>
<dbReference type="InterPro" id="IPR050638">
    <property type="entry name" value="AA-Vitamin_Transporters"/>
</dbReference>
<dbReference type="Proteomes" id="UP000543579">
    <property type="component" value="Unassembled WGS sequence"/>
</dbReference>
<dbReference type="PANTHER" id="PTHR32322:SF9">
    <property type="entry name" value="AMINO-ACID METABOLITE EFFLUX PUMP-RELATED"/>
    <property type="match status" value="1"/>
</dbReference>
<feature type="domain" description="EamA" evidence="7">
    <location>
        <begin position="160"/>
        <end position="293"/>
    </location>
</feature>
<feature type="transmembrane region" description="Helical" evidence="6">
    <location>
        <begin position="277"/>
        <end position="293"/>
    </location>
</feature>
<keyword evidence="3 6" id="KW-0812">Transmembrane</keyword>
<comment type="subcellular location">
    <subcellularLocation>
        <location evidence="1">Membrane</location>
        <topology evidence="1">Multi-pass membrane protein</topology>
    </subcellularLocation>
</comment>
<name>A0A7W5GDK1_9MICO</name>
<feature type="domain" description="EamA" evidence="7">
    <location>
        <begin position="14"/>
        <end position="145"/>
    </location>
</feature>
<evidence type="ECO:0000256" key="3">
    <source>
        <dbReference type="ARBA" id="ARBA00022692"/>
    </source>
</evidence>
<feature type="transmembrane region" description="Helical" evidence="6">
    <location>
        <begin position="189"/>
        <end position="211"/>
    </location>
</feature>
<evidence type="ECO:0000256" key="1">
    <source>
        <dbReference type="ARBA" id="ARBA00004141"/>
    </source>
</evidence>
<dbReference type="Gene3D" id="1.10.3730.20">
    <property type="match status" value="1"/>
</dbReference>
<sequence length="305" mass="31817">MASGPSSSPVSIAVQFVLAGIVWGSSFLFIAVALTGMTPAQVAGGRLLFGALTLGAIVALRRERLPRDRRVWGHLCVLAVTFCAVPFLLFAWAEQHVSSGLASIFNATTPIMTAIMAWAVFRVESLKPGQLVGIAIGIVGVVVIIAPGAVTDVGNSTVAQLALLGATACYGFSLAYVRRFLSDTGLSGIALAFGYIGPAAALMVLLSPLILAEPMHLSPAVVASIVTLGMLGTGLAYIWNQNVLRAWGPTRASTVTYITPVVGVALGVLVLGERISWNEPVGAAVVFVGILLVQQRLRMPRRASV</sequence>
<dbReference type="EMBL" id="JACHXY010000001">
    <property type="protein sequence ID" value="MBB3156549.1"/>
    <property type="molecule type" value="Genomic_DNA"/>
</dbReference>
<feature type="transmembrane region" description="Helical" evidence="6">
    <location>
        <begin position="252"/>
        <end position="271"/>
    </location>
</feature>
<dbReference type="AlphaFoldDB" id="A0A7W5GDK1"/>
<proteinExistence type="inferred from homology"/>
<feature type="transmembrane region" description="Helical" evidence="6">
    <location>
        <begin position="72"/>
        <end position="93"/>
    </location>
</feature>
<evidence type="ECO:0000313" key="9">
    <source>
        <dbReference type="Proteomes" id="UP000543579"/>
    </source>
</evidence>
<evidence type="ECO:0000256" key="4">
    <source>
        <dbReference type="ARBA" id="ARBA00022989"/>
    </source>
</evidence>
<gene>
    <name evidence="8" type="ORF">FHS07_000233</name>
</gene>
<evidence type="ECO:0000256" key="5">
    <source>
        <dbReference type="ARBA" id="ARBA00023136"/>
    </source>
</evidence>
<evidence type="ECO:0000259" key="7">
    <source>
        <dbReference type="Pfam" id="PF00892"/>
    </source>
</evidence>
<dbReference type="InterPro" id="IPR000620">
    <property type="entry name" value="EamA_dom"/>
</dbReference>
<evidence type="ECO:0000256" key="2">
    <source>
        <dbReference type="ARBA" id="ARBA00007362"/>
    </source>
</evidence>
<feature type="transmembrane region" description="Helical" evidence="6">
    <location>
        <begin position="217"/>
        <end position="240"/>
    </location>
</feature>
<feature type="transmembrane region" description="Helical" evidence="6">
    <location>
        <begin position="157"/>
        <end position="177"/>
    </location>
</feature>
<protein>
    <submittedName>
        <fullName evidence="8">Drug/metabolite transporter (DMT)-like permease</fullName>
    </submittedName>
</protein>
<accession>A0A7W5GDK1</accession>
<evidence type="ECO:0000256" key="6">
    <source>
        <dbReference type="SAM" id="Phobius"/>
    </source>
</evidence>
<comment type="similarity">
    <text evidence="2">Belongs to the EamA transporter family.</text>
</comment>
<dbReference type="Pfam" id="PF00892">
    <property type="entry name" value="EamA"/>
    <property type="match status" value="2"/>
</dbReference>
<dbReference type="PANTHER" id="PTHR32322">
    <property type="entry name" value="INNER MEMBRANE TRANSPORTER"/>
    <property type="match status" value="1"/>
</dbReference>
<comment type="caution">
    <text evidence="8">The sequence shown here is derived from an EMBL/GenBank/DDBJ whole genome shotgun (WGS) entry which is preliminary data.</text>
</comment>
<dbReference type="RefSeq" id="WP_343054574.1">
    <property type="nucleotide sequence ID" value="NZ_JACHXY010000001.1"/>
</dbReference>
<dbReference type="InterPro" id="IPR037185">
    <property type="entry name" value="EmrE-like"/>
</dbReference>
<reference evidence="8 9" key="1">
    <citation type="submission" date="2020-08" db="EMBL/GenBank/DDBJ databases">
        <title>Genomic Encyclopedia of Type Strains, Phase III (KMG-III): the genomes of soil and plant-associated and newly described type strains.</title>
        <authorList>
            <person name="Whitman W."/>
        </authorList>
    </citation>
    <scope>NUCLEOTIDE SEQUENCE [LARGE SCALE GENOMIC DNA]</scope>
    <source>
        <strain evidence="8 9">CECT 8356</strain>
    </source>
</reference>
<organism evidence="8 9">
    <name type="scientific">Microbacterium proteolyticum</name>
    <dbReference type="NCBI Taxonomy" id="1572644"/>
    <lineage>
        <taxon>Bacteria</taxon>
        <taxon>Bacillati</taxon>
        <taxon>Actinomycetota</taxon>
        <taxon>Actinomycetes</taxon>
        <taxon>Micrococcales</taxon>
        <taxon>Microbacteriaceae</taxon>
        <taxon>Microbacterium</taxon>
    </lineage>
</organism>